<dbReference type="RefSeq" id="WP_395438277.1">
    <property type="nucleotide sequence ID" value="NZ_JBAWKC010000003.1"/>
</dbReference>
<dbReference type="Gene3D" id="2.60.120.1440">
    <property type="match status" value="1"/>
</dbReference>
<keyword evidence="1" id="KW-0812">Transmembrane</keyword>
<accession>A0ABW7MQF2</accession>
<dbReference type="EMBL" id="JBAWKC010000003">
    <property type="protein sequence ID" value="MFH6769030.1"/>
    <property type="molecule type" value="Genomic_DNA"/>
</dbReference>
<gene>
    <name evidence="4" type="ORF">V8G56_09820</name>
</gene>
<reference evidence="4 5" key="1">
    <citation type="submission" date="2024-02" db="EMBL/GenBank/DDBJ databases">
        <title>A Gaetbulibacter species isolated from tidal flats and genomic insights of their niches.</title>
        <authorList>
            <person name="Ye Y."/>
        </authorList>
    </citation>
    <scope>NUCLEOTIDE SEQUENCE [LARGE SCALE GENOMIC DNA]</scope>
    <source>
        <strain evidence="4 5">KEM-8</strain>
    </source>
</reference>
<feature type="domain" description="Protein FecR C-terminal" evidence="3">
    <location>
        <begin position="320"/>
        <end position="389"/>
    </location>
</feature>
<comment type="caution">
    <text evidence="4">The sequence shown here is derived from an EMBL/GenBank/DDBJ whole genome shotgun (WGS) entry which is preliminary data.</text>
</comment>
<feature type="domain" description="FecR protein" evidence="2">
    <location>
        <begin position="182"/>
        <end position="276"/>
    </location>
</feature>
<dbReference type="PANTHER" id="PTHR30273">
    <property type="entry name" value="PERIPLASMIC SIGNAL SENSOR AND SIGMA FACTOR ACTIVATOR FECR-RELATED"/>
    <property type="match status" value="1"/>
</dbReference>
<organism evidence="4 5">
    <name type="scientific">Gaetbulibacter aquiaggeris</name>
    <dbReference type="NCBI Taxonomy" id="1735373"/>
    <lineage>
        <taxon>Bacteria</taxon>
        <taxon>Pseudomonadati</taxon>
        <taxon>Bacteroidota</taxon>
        <taxon>Flavobacteriia</taxon>
        <taxon>Flavobacteriales</taxon>
        <taxon>Flavobacteriaceae</taxon>
        <taxon>Gaetbulibacter</taxon>
    </lineage>
</organism>
<dbReference type="InterPro" id="IPR032508">
    <property type="entry name" value="FecR_C"/>
</dbReference>
<sequence length="390" mass="44892">MESNKIQNIIIKYLSHQANFSELNDLEKWVQNPNNEKLFNSYIRTNYAIDYNMKKFNSEKIKIELLKEIANERKVFKLKRRYQVMRFAAAAVIVGLLTTTYFLRDDLFSKTIEAKSIIVNTNTILPGTDKATLTLEDGSQIALEKGTSVQTQNASSNGEKIIYEAEKPKTSEIAYNYLTIPRGGQFFIKLSDGTQVWLNSESQLKYPVSFIEGKARTVELVYGEAYFVVSPSTEHKGSKFKVLNKSQEVEVIGTEFNIKAYKDENNIYTTLVEGKVDISIENRKQNLIPNQQLNLDLKTNVSTIKEIDVFNEISWKDGVFSFEEKSLKDIMTVLSRWYDIEVVFKNKSIEKEEFIGILRKNQNIEEILNGIKNFGVIKNFTINDEKVILE</sequence>
<keyword evidence="5" id="KW-1185">Reference proteome</keyword>
<keyword evidence="1" id="KW-0472">Membrane</keyword>
<keyword evidence="1" id="KW-1133">Transmembrane helix</keyword>
<evidence type="ECO:0000259" key="2">
    <source>
        <dbReference type="Pfam" id="PF04773"/>
    </source>
</evidence>
<name>A0ABW7MQF2_9FLAO</name>
<dbReference type="InterPro" id="IPR012373">
    <property type="entry name" value="Ferrdict_sens_TM"/>
</dbReference>
<proteinExistence type="predicted"/>
<dbReference type="Proteomes" id="UP001610104">
    <property type="component" value="Unassembled WGS sequence"/>
</dbReference>
<protein>
    <submittedName>
        <fullName evidence="4">FecR family protein</fullName>
    </submittedName>
</protein>
<evidence type="ECO:0000313" key="4">
    <source>
        <dbReference type="EMBL" id="MFH6769030.1"/>
    </source>
</evidence>
<evidence type="ECO:0000259" key="3">
    <source>
        <dbReference type="Pfam" id="PF16344"/>
    </source>
</evidence>
<dbReference type="PANTHER" id="PTHR30273:SF2">
    <property type="entry name" value="PROTEIN FECR"/>
    <property type="match status" value="1"/>
</dbReference>
<feature type="transmembrane region" description="Helical" evidence="1">
    <location>
        <begin position="84"/>
        <end position="103"/>
    </location>
</feature>
<evidence type="ECO:0000256" key="1">
    <source>
        <dbReference type="SAM" id="Phobius"/>
    </source>
</evidence>
<dbReference type="InterPro" id="IPR006860">
    <property type="entry name" value="FecR"/>
</dbReference>
<dbReference type="Pfam" id="PF04773">
    <property type="entry name" value="FecR"/>
    <property type="match status" value="1"/>
</dbReference>
<evidence type="ECO:0000313" key="5">
    <source>
        <dbReference type="Proteomes" id="UP001610104"/>
    </source>
</evidence>
<dbReference type="Gene3D" id="3.55.50.30">
    <property type="match status" value="1"/>
</dbReference>
<dbReference type="Pfam" id="PF16344">
    <property type="entry name" value="FecR_C"/>
    <property type="match status" value="1"/>
</dbReference>